<evidence type="ECO:0000313" key="3">
    <source>
        <dbReference type="Proteomes" id="UP000077002"/>
    </source>
</evidence>
<dbReference type="GeneID" id="34604261"/>
<comment type="caution">
    <text evidence="2">The sequence shown here is derived from an EMBL/GenBank/DDBJ whole genome shotgun (WGS) entry which is preliminary data.</text>
</comment>
<reference evidence="2 3" key="1">
    <citation type="submission" date="2016-03" db="EMBL/GenBank/DDBJ databases">
        <title>Draft genome sequence of the Fonsecaea monophora CBS 269.37.</title>
        <authorList>
            <person name="Bombassaro A."/>
            <person name="Vinicius W.A."/>
            <person name="De Hoog S."/>
            <person name="Sun J."/>
            <person name="Souza E.M."/>
            <person name="Raittz R.T."/>
            <person name="Costa F."/>
            <person name="Leao A.C."/>
            <person name="Tadra-Sfeir M.Z."/>
            <person name="Baura V."/>
            <person name="Balsanelli E."/>
            <person name="Pedrosa F.O."/>
            <person name="Moreno L.F."/>
            <person name="Steffens M.B."/>
            <person name="Xi L."/>
            <person name="Bocca A.L."/>
            <person name="Felipe M.S."/>
            <person name="Teixeira M."/>
            <person name="Telles Filho F.Q."/>
            <person name="Azevedo C.M."/>
            <person name="Gomes R."/>
            <person name="Vicente V.A."/>
        </authorList>
    </citation>
    <scope>NUCLEOTIDE SEQUENCE [LARGE SCALE GENOMIC DNA]</scope>
    <source>
        <strain evidence="2 3">CBS 269.37</strain>
    </source>
</reference>
<gene>
    <name evidence="2" type="ORF">AYO21_09123</name>
</gene>
<name>A0A177EXG9_9EURO</name>
<dbReference type="EMBL" id="LVKK01000086">
    <property type="protein sequence ID" value="OAG36648.1"/>
    <property type="molecule type" value="Genomic_DNA"/>
</dbReference>
<dbReference type="AlphaFoldDB" id="A0A177EXG9"/>
<proteinExistence type="predicted"/>
<dbReference type="RefSeq" id="XP_022508600.1">
    <property type="nucleotide sequence ID" value="XM_022659061.1"/>
</dbReference>
<organism evidence="2 3">
    <name type="scientific">Fonsecaea monophora</name>
    <dbReference type="NCBI Taxonomy" id="254056"/>
    <lineage>
        <taxon>Eukaryota</taxon>
        <taxon>Fungi</taxon>
        <taxon>Dikarya</taxon>
        <taxon>Ascomycota</taxon>
        <taxon>Pezizomycotina</taxon>
        <taxon>Eurotiomycetes</taxon>
        <taxon>Chaetothyriomycetidae</taxon>
        <taxon>Chaetothyriales</taxon>
        <taxon>Herpotrichiellaceae</taxon>
        <taxon>Fonsecaea</taxon>
    </lineage>
</organism>
<feature type="region of interest" description="Disordered" evidence="1">
    <location>
        <begin position="1"/>
        <end position="22"/>
    </location>
</feature>
<sequence length="143" mass="16097">MGKRRTLEETLRRAKEKGARRDTGIVDGKPCCKKITLGTQKNYDKQVAFWHRFVQESLEENPDTPPPSPYDMRSLQQFVRAMAYGIGGVEGIDEGCTETVPKYWNSFTAGLRRANLENLKYPPALSDPSQMYAPSSFELGCSS</sequence>
<evidence type="ECO:0000313" key="2">
    <source>
        <dbReference type="EMBL" id="OAG36648.1"/>
    </source>
</evidence>
<keyword evidence="3" id="KW-1185">Reference proteome</keyword>
<dbReference type="Proteomes" id="UP000077002">
    <property type="component" value="Unassembled WGS sequence"/>
</dbReference>
<protein>
    <submittedName>
        <fullName evidence="2">Uncharacterized protein</fullName>
    </submittedName>
</protein>
<accession>A0A177EXG9</accession>
<evidence type="ECO:0000256" key="1">
    <source>
        <dbReference type="SAM" id="MobiDB-lite"/>
    </source>
</evidence>
<dbReference type="OrthoDB" id="4160863at2759"/>